<dbReference type="InterPro" id="IPR012933">
    <property type="entry name" value="HicA_mRNA_interferase"/>
</dbReference>
<dbReference type="Gene3D" id="3.30.920.30">
    <property type="entry name" value="Hypothetical protein"/>
    <property type="match status" value="1"/>
</dbReference>
<keyword evidence="3" id="KW-0540">Nuclease</keyword>
<evidence type="ECO:0000256" key="2">
    <source>
        <dbReference type="ARBA" id="ARBA00022649"/>
    </source>
</evidence>
<keyword evidence="6" id="KW-0694">RNA-binding</keyword>
<comment type="similarity">
    <text evidence="1">Belongs to the HicA mRNA interferase family.</text>
</comment>
<name>A0A448SWU6_SERFO</name>
<accession>A0A448SWU6</accession>
<keyword evidence="2" id="KW-1277">Toxin-antitoxin system</keyword>
<dbReference type="GO" id="GO:0004519">
    <property type="term" value="F:endonuclease activity"/>
    <property type="evidence" value="ECO:0007669"/>
    <property type="project" value="UniProtKB-KW"/>
</dbReference>
<evidence type="ECO:0000313" key="9">
    <source>
        <dbReference type="Proteomes" id="UP000270487"/>
    </source>
</evidence>
<evidence type="ECO:0000313" key="8">
    <source>
        <dbReference type="EMBL" id="VEI72149.1"/>
    </source>
</evidence>
<keyword evidence="4" id="KW-0255">Endonuclease</keyword>
<dbReference type="AlphaFoldDB" id="A0A448SWU6"/>
<dbReference type="GO" id="GO:0003729">
    <property type="term" value="F:mRNA binding"/>
    <property type="evidence" value="ECO:0007669"/>
    <property type="project" value="InterPro"/>
</dbReference>
<dbReference type="Proteomes" id="UP000270487">
    <property type="component" value="Chromosome"/>
</dbReference>
<dbReference type="GO" id="GO:0016787">
    <property type="term" value="F:hydrolase activity"/>
    <property type="evidence" value="ECO:0007669"/>
    <property type="project" value="UniProtKB-KW"/>
</dbReference>
<sequence>MCMVCIIRNEQVKSSELIKRLESHGWVLQRIKGSHHQFKHPNSSLEITVPHPNKEVKLGTLRQIMKDAGLLNS</sequence>
<dbReference type="EMBL" id="LR134492">
    <property type="protein sequence ID" value="VEI72149.1"/>
    <property type="molecule type" value="Genomic_DNA"/>
</dbReference>
<dbReference type="InterPro" id="IPR038570">
    <property type="entry name" value="HicA_sf"/>
</dbReference>
<evidence type="ECO:0000256" key="7">
    <source>
        <dbReference type="ARBA" id="ARBA00023016"/>
    </source>
</evidence>
<reference evidence="8 9" key="1">
    <citation type="submission" date="2018-12" db="EMBL/GenBank/DDBJ databases">
        <authorList>
            <consortium name="Pathogen Informatics"/>
        </authorList>
    </citation>
    <scope>NUCLEOTIDE SEQUENCE [LARGE SCALE GENOMIC DNA]</scope>
    <source>
        <strain evidence="8 9">NCTC13193</strain>
    </source>
</reference>
<evidence type="ECO:0000256" key="3">
    <source>
        <dbReference type="ARBA" id="ARBA00022722"/>
    </source>
</evidence>
<organism evidence="8 9">
    <name type="scientific">Serratia fonticola</name>
    <dbReference type="NCBI Taxonomy" id="47917"/>
    <lineage>
        <taxon>Bacteria</taxon>
        <taxon>Pseudomonadati</taxon>
        <taxon>Pseudomonadota</taxon>
        <taxon>Gammaproteobacteria</taxon>
        <taxon>Enterobacterales</taxon>
        <taxon>Yersiniaceae</taxon>
        <taxon>Serratia</taxon>
    </lineage>
</organism>
<dbReference type="Pfam" id="PF07927">
    <property type="entry name" value="HicA_toxin"/>
    <property type="match status" value="1"/>
</dbReference>
<evidence type="ECO:0000256" key="6">
    <source>
        <dbReference type="ARBA" id="ARBA00022884"/>
    </source>
</evidence>
<dbReference type="PANTHER" id="PTHR34873">
    <property type="entry name" value="SSR1766 PROTEIN"/>
    <property type="match status" value="1"/>
</dbReference>
<dbReference type="PANTHER" id="PTHR34873:SF3">
    <property type="entry name" value="ADDICTION MODULE TOXIN, HICA FAMILY"/>
    <property type="match status" value="1"/>
</dbReference>
<evidence type="ECO:0000256" key="4">
    <source>
        <dbReference type="ARBA" id="ARBA00022759"/>
    </source>
</evidence>
<proteinExistence type="inferred from homology"/>
<evidence type="ECO:0000256" key="1">
    <source>
        <dbReference type="ARBA" id="ARBA00006620"/>
    </source>
</evidence>
<gene>
    <name evidence="8" type="ORF">NCTC13193_03583</name>
</gene>
<dbReference type="SUPFAM" id="SSF54786">
    <property type="entry name" value="YcfA/nrd intein domain"/>
    <property type="match status" value="1"/>
</dbReference>
<keyword evidence="7" id="KW-0346">Stress response</keyword>
<protein>
    <submittedName>
        <fullName evidence="8">YcfA-like protein</fullName>
    </submittedName>
</protein>
<evidence type="ECO:0000256" key="5">
    <source>
        <dbReference type="ARBA" id="ARBA00022801"/>
    </source>
</evidence>
<keyword evidence="5" id="KW-0378">Hydrolase</keyword>